<evidence type="ECO:0000256" key="4">
    <source>
        <dbReference type="ARBA" id="ARBA00022989"/>
    </source>
</evidence>
<evidence type="ECO:0000313" key="9">
    <source>
        <dbReference type="Proteomes" id="UP000075573"/>
    </source>
</evidence>
<name>A0A149QU27_9PROT</name>
<dbReference type="InterPro" id="IPR051258">
    <property type="entry name" value="Diverse_Substrate_Transporter"/>
</dbReference>
<keyword evidence="3 6" id="KW-0812">Transmembrane</keyword>
<keyword evidence="2" id="KW-1003">Cell membrane</keyword>
<dbReference type="PANTHER" id="PTHR42920:SF5">
    <property type="entry name" value="EAMA DOMAIN-CONTAINING PROTEIN"/>
    <property type="match status" value="1"/>
</dbReference>
<evidence type="ECO:0000259" key="7">
    <source>
        <dbReference type="Pfam" id="PF00892"/>
    </source>
</evidence>
<gene>
    <name evidence="8" type="ORF">AD929_10185</name>
</gene>
<evidence type="ECO:0000313" key="8">
    <source>
        <dbReference type="EMBL" id="KXV00674.1"/>
    </source>
</evidence>
<evidence type="ECO:0000256" key="1">
    <source>
        <dbReference type="ARBA" id="ARBA00004651"/>
    </source>
</evidence>
<dbReference type="InterPro" id="IPR037185">
    <property type="entry name" value="EmrE-like"/>
</dbReference>
<dbReference type="Pfam" id="PF00892">
    <property type="entry name" value="EamA"/>
    <property type="match status" value="2"/>
</dbReference>
<evidence type="ECO:0000256" key="2">
    <source>
        <dbReference type="ARBA" id="ARBA00022475"/>
    </source>
</evidence>
<dbReference type="SUPFAM" id="SSF103481">
    <property type="entry name" value="Multidrug resistance efflux transporter EmrE"/>
    <property type="match status" value="2"/>
</dbReference>
<feature type="transmembrane region" description="Helical" evidence="6">
    <location>
        <begin position="161"/>
        <end position="179"/>
    </location>
</feature>
<dbReference type="GO" id="GO:0005886">
    <property type="term" value="C:plasma membrane"/>
    <property type="evidence" value="ECO:0007669"/>
    <property type="project" value="UniProtKB-SubCell"/>
</dbReference>
<feature type="domain" description="EamA" evidence="7">
    <location>
        <begin position="20"/>
        <end position="145"/>
    </location>
</feature>
<feature type="transmembrane region" description="Helical" evidence="6">
    <location>
        <begin position="20"/>
        <end position="39"/>
    </location>
</feature>
<feature type="transmembrane region" description="Helical" evidence="6">
    <location>
        <begin position="186"/>
        <end position="204"/>
    </location>
</feature>
<dbReference type="AlphaFoldDB" id="A0A149QU27"/>
<feature type="transmembrane region" description="Helical" evidence="6">
    <location>
        <begin position="135"/>
        <end position="155"/>
    </location>
</feature>
<dbReference type="Proteomes" id="UP000075573">
    <property type="component" value="Unassembled WGS sequence"/>
</dbReference>
<evidence type="ECO:0000256" key="5">
    <source>
        <dbReference type="ARBA" id="ARBA00023136"/>
    </source>
</evidence>
<sequence>MIARESVKRSFPLPSPQELALTGVTVLWGGTFLVLHIAMQHCGPGFFVFVRFMMAAVFVGLLAGRKLLDFNWREVRAGALIGVALATGYVLQSAGLRDITSSRSAFITALYVPLVPIFQWAFLRKPPHLMSWLGIALAFAGLVCLAGPAALSLSFGRGDLLTLFAAIAIAVEIVLISLYARGVDSLRVTVMQLFAGSLFAGLMMPVSGEAFPSFSWIWFGCALGLGGLSALVQVVMNWAQKSVAPTKAAVIYAGEPVWGGLVGWLAGDSLPPATLLGAMLIVGGVLTSELRPQWLERLLGRVPQTLTKND</sequence>
<keyword evidence="5 6" id="KW-0472">Membrane</keyword>
<keyword evidence="4 6" id="KW-1133">Transmembrane helix</keyword>
<proteinExistence type="predicted"/>
<dbReference type="RefSeq" id="WP_062496588.1">
    <property type="nucleotide sequence ID" value="NZ_LHZB01000115.1"/>
</dbReference>
<dbReference type="PATRIC" id="fig|442.7.peg.703"/>
<dbReference type="EMBL" id="LHZB01000115">
    <property type="protein sequence ID" value="KXV00674.1"/>
    <property type="molecule type" value="Genomic_DNA"/>
</dbReference>
<feature type="transmembrane region" description="Helical" evidence="6">
    <location>
        <begin position="104"/>
        <end position="123"/>
    </location>
</feature>
<evidence type="ECO:0000256" key="6">
    <source>
        <dbReference type="SAM" id="Phobius"/>
    </source>
</evidence>
<dbReference type="PANTHER" id="PTHR42920">
    <property type="entry name" value="OS03G0707200 PROTEIN-RELATED"/>
    <property type="match status" value="1"/>
</dbReference>
<reference evidence="8 9" key="1">
    <citation type="submission" date="2015-06" db="EMBL/GenBank/DDBJ databases">
        <title>Improved classification and identification of acetic acid bacteria using matrix-assisted laser desorption/ionization time-of-flight mass spectrometry; Gluconobacter nephelii and Gluconobacter uchimurae are later heterotypic synonyms of Gluconobacter japonicus and Gluconobacter oxydans, respectively.</title>
        <authorList>
            <person name="Li L."/>
            <person name="Cleenwerck I."/>
            <person name="De Vuyst L."/>
            <person name="Vandamme P."/>
        </authorList>
    </citation>
    <scope>NUCLEOTIDE SEQUENCE [LARGE SCALE GENOMIC DNA]</scope>
    <source>
        <strain evidence="8 9">LMG 1764</strain>
    </source>
</reference>
<feature type="domain" description="EamA" evidence="7">
    <location>
        <begin position="157"/>
        <end position="286"/>
    </location>
</feature>
<feature type="transmembrane region" description="Helical" evidence="6">
    <location>
        <begin position="216"/>
        <end position="236"/>
    </location>
</feature>
<comment type="caution">
    <text evidence="8">The sequence shown here is derived from an EMBL/GenBank/DDBJ whole genome shotgun (WGS) entry which is preliminary data.</text>
</comment>
<protein>
    <recommendedName>
        <fullName evidence="7">EamA domain-containing protein</fullName>
    </recommendedName>
</protein>
<dbReference type="InterPro" id="IPR000620">
    <property type="entry name" value="EamA_dom"/>
</dbReference>
<accession>A0A149QU27</accession>
<organism evidence="8 9">
    <name type="scientific">Gluconobacter potus</name>
    <dbReference type="NCBI Taxonomy" id="2724927"/>
    <lineage>
        <taxon>Bacteria</taxon>
        <taxon>Pseudomonadati</taxon>
        <taxon>Pseudomonadota</taxon>
        <taxon>Alphaproteobacteria</taxon>
        <taxon>Acetobacterales</taxon>
        <taxon>Acetobacteraceae</taxon>
        <taxon>Gluconobacter</taxon>
    </lineage>
</organism>
<feature type="transmembrane region" description="Helical" evidence="6">
    <location>
        <begin position="45"/>
        <end position="63"/>
    </location>
</feature>
<evidence type="ECO:0000256" key="3">
    <source>
        <dbReference type="ARBA" id="ARBA00022692"/>
    </source>
</evidence>
<comment type="subcellular location">
    <subcellularLocation>
        <location evidence="1">Cell membrane</location>
        <topology evidence="1">Multi-pass membrane protein</topology>
    </subcellularLocation>
</comment>
<feature type="transmembrane region" description="Helical" evidence="6">
    <location>
        <begin position="75"/>
        <end position="92"/>
    </location>
</feature>